<name>A0A0R3VV50_TAEAS</name>
<sequence>LQQTFLTLLPSLINALFFLLWSSGLLVSRSSAALLCISVFLAVRRVSSSPLCIKSFVHSLSRQADRYVTV</sequence>
<accession>A0A0R3VV50</accession>
<reference evidence="2" key="1">
    <citation type="submission" date="2017-02" db="UniProtKB">
        <authorList>
            <consortium name="WormBaseParasite"/>
        </authorList>
    </citation>
    <scope>IDENTIFICATION</scope>
</reference>
<feature type="transmembrane region" description="Helical" evidence="1">
    <location>
        <begin position="12"/>
        <end position="43"/>
    </location>
</feature>
<evidence type="ECO:0000313" key="2">
    <source>
        <dbReference type="WBParaSite" id="TASK_0000124401-mRNA-1"/>
    </source>
</evidence>
<keyword evidence="1" id="KW-1133">Transmembrane helix</keyword>
<keyword evidence="1" id="KW-0812">Transmembrane</keyword>
<evidence type="ECO:0000256" key="1">
    <source>
        <dbReference type="SAM" id="Phobius"/>
    </source>
</evidence>
<dbReference type="AlphaFoldDB" id="A0A0R3VV50"/>
<proteinExistence type="predicted"/>
<dbReference type="WBParaSite" id="TASK_0000124401-mRNA-1">
    <property type="protein sequence ID" value="TASK_0000124401-mRNA-1"/>
    <property type="gene ID" value="TASK_0000124401"/>
</dbReference>
<keyword evidence="1" id="KW-0472">Membrane</keyword>
<protein>
    <submittedName>
        <fullName evidence="2">ABC transmembrane type-1 domain-containing protein</fullName>
    </submittedName>
</protein>
<organism evidence="2">
    <name type="scientific">Taenia asiatica</name>
    <name type="common">Asian tapeworm</name>
    <dbReference type="NCBI Taxonomy" id="60517"/>
    <lineage>
        <taxon>Eukaryota</taxon>
        <taxon>Metazoa</taxon>
        <taxon>Spiralia</taxon>
        <taxon>Lophotrochozoa</taxon>
        <taxon>Platyhelminthes</taxon>
        <taxon>Cestoda</taxon>
        <taxon>Eucestoda</taxon>
        <taxon>Cyclophyllidea</taxon>
        <taxon>Taeniidae</taxon>
        <taxon>Taenia</taxon>
    </lineage>
</organism>